<comment type="function">
    <text evidence="9">Catalyzes the stereoinversion of LL-2,6-diaminopimelate (L,L-DAP) to meso-diaminopimelate (meso-DAP), a precursor of L-lysine and an essential component of the bacterial peptidoglycan.</text>
</comment>
<feature type="binding site" evidence="9">
    <location>
        <begin position="211"/>
        <end position="212"/>
    </location>
    <ligand>
        <name>substrate</name>
    </ligand>
</feature>
<feature type="active site" description="Proton acceptor" evidence="9">
    <location>
        <position position="220"/>
    </location>
</feature>
<dbReference type="Gene3D" id="3.10.310.10">
    <property type="entry name" value="Diaminopimelate Epimerase, Chain A, domain 1"/>
    <property type="match status" value="2"/>
</dbReference>
<dbReference type="InterPro" id="IPR001653">
    <property type="entry name" value="DAP_epimerase_DapF"/>
</dbReference>
<comment type="caution">
    <text evidence="11">The sequence shown here is derived from an EMBL/GenBank/DDBJ whole genome shotgun (WGS) entry which is preliminary data.</text>
</comment>
<comment type="similarity">
    <text evidence="2 9">Belongs to the diaminopimelate epimerase family.</text>
</comment>
<feature type="site" description="Could be important to modulate the pK values of the two catalytic cysteine residues" evidence="9">
    <location>
        <position position="211"/>
    </location>
</feature>
<dbReference type="NCBIfam" id="TIGR00652">
    <property type="entry name" value="DapF"/>
    <property type="match status" value="1"/>
</dbReference>
<keyword evidence="6 9" id="KW-0457">Lysine biosynthesis</keyword>
<dbReference type="PANTHER" id="PTHR31689:SF0">
    <property type="entry name" value="DIAMINOPIMELATE EPIMERASE"/>
    <property type="match status" value="1"/>
</dbReference>
<evidence type="ECO:0000256" key="2">
    <source>
        <dbReference type="ARBA" id="ARBA00010219"/>
    </source>
</evidence>
<reference evidence="11" key="1">
    <citation type="submission" date="2020-10" db="EMBL/GenBank/DDBJ databases">
        <authorList>
            <person name="Gilroy R."/>
        </authorList>
    </citation>
    <scope>NUCLEOTIDE SEQUENCE</scope>
    <source>
        <strain evidence="11">ChiSjej4B22-9803</strain>
    </source>
</reference>
<evidence type="ECO:0000256" key="7">
    <source>
        <dbReference type="ARBA" id="ARBA00023235"/>
    </source>
</evidence>
<feature type="active site" evidence="10">
    <location>
        <position position="71"/>
    </location>
</feature>
<feature type="binding site" evidence="9">
    <location>
        <position position="160"/>
    </location>
    <ligand>
        <name>substrate</name>
    </ligand>
</feature>
<feature type="active site" description="Proton donor" evidence="9">
    <location>
        <position position="71"/>
    </location>
</feature>
<evidence type="ECO:0000256" key="9">
    <source>
        <dbReference type="HAMAP-Rule" id="MF_00197"/>
    </source>
</evidence>
<feature type="binding site" evidence="9">
    <location>
        <begin position="221"/>
        <end position="222"/>
    </location>
    <ligand>
        <name>substrate</name>
    </ligand>
</feature>
<gene>
    <name evidence="9" type="primary">dapF</name>
    <name evidence="11" type="ORF">IAB04_01360</name>
</gene>
<dbReference type="GO" id="GO:0008837">
    <property type="term" value="F:diaminopimelate epimerase activity"/>
    <property type="evidence" value="ECO:0007669"/>
    <property type="project" value="UniProtKB-UniRule"/>
</dbReference>
<evidence type="ECO:0000256" key="4">
    <source>
        <dbReference type="ARBA" id="ARBA00022490"/>
    </source>
</evidence>
<feature type="binding site" evidence="9">
    <location>
        <position position="193"/>
    </location>
    <ligand>
        <name>substrate</name>
    </ligand>
</feature>
<evidence type="ECO:0000256" key="6">
    <source>
        <dbReference type="ARBA" id="ARBA00023154"/>
    </source>
</evidence>
<dbReference type="PANTHER" id="PTHR31689">
    <property type="entry name" value="DIAMINOPIMELATE EPIMERASE, CHLOROPLASTIC"/>
    <property type="match status" value="1"/>
</dbReference>
<sequence length="277" mass="30176">MRFTKMQGLGNDYVYVNCLERQLENPNAVSAKISDRHFGIGSDGLVLICPSEQADFRMDMFNADGSQAEMCGNAIRCVGKYVFDKGLTKKETITIETLAGIKTLELRVAGGAVEAVRVNMGSPELHPEKIPIQSGLEQFLQQPVMVDGKEYKVTGVSMGNPHAVTFMEHIADLPLPVLGPKFENHPLFPKRINTEFVEPVDRNTIKMRVWERGAGETLACGTGACASMVAAHLAGLVGEEADVALLGGTLHIEWNKADNCVYMTGPCAFVFEGEIDL</sequence>
<evidence type="ECO:0000313" key="11">
    <source>
        <dbReference type="EMBL" id="HIU47992.1"/>
    </source>
</evidence>
<comment type="caution">
    <text evidence="9">Lacks conserved residue(s) required for the propagation of feature annotation.</text>
</comment>
<dbReference type="FunFam" id="3.10.310.10:FF:000001">
    <property type="entry name" value="Diaminopimelate epimerase"/>
    <property type="match status" value="1"/>
</dbReference>
<dbReference type="HAMAP" id="MF_00197">
    <property type="entry name" value="DAP_epimerase"/>
    <property type="match status" value="1"/>
</dbReference>
<proteinExistence type="inferred from homology"/>
<keyword evidence="5 9" id="KW-0028">Amino-acid biosynthesis</keyword>
<dbReference type="GO" id="GO:0005829">
    <property type="term" value="C:cytosol"/>
    <property type="evidence" value="ECO:0007669"/>
    <property type="project" value="TreeGrafter"/>
</dbReference>
<evidence type="ECO:0000256" key="5">
    <source>
        <dbReference type="ARBA" id="ARBA00022605"/>
    </source>
</evidence>
<dbReference type="InterPro" id="IPR018510">
    <property type="entry name" value="DAP_epimerase_AS"/>
</dbReference>
<dbReference type="AlphaFoldDB" id="A0A9D1S663"/>
<evidence type="ECO:0000256" key="3">
    <source>
        <dbReference type="ARBA" id="ARBA00013080"/>
    </source>
</evidence>
<evidence type="ECO:0000256" key="1">
    <source>
        <dbReference type="ARBA" id="ARBA00005196"/>
    </source>
</evidence>
<comment type="pathway">
    <text evidence="1 9">Amino-acid biosynthesis; L-lysine biosynthesis via DAP pathway; DL-2,6-diaminopimelate from LL-2,6-diaminopimelate: step 1/1.</text>
</comment>
<dbReference type="PROSITE" id="PS01326">
    <property type="entry name" value="DAP_EPIMERASE"/>
    <property type="match status" value="1"/>
</dbReference>
<comment type="subunit">
    <text evidence="9">Homodimer.</text>
</comment>
<evidence type="ECO:0000256" key="8">
    <source>
        <dbReference type="ARBA" id="ARBA00051712"/>
    </source>
</evidence>
<protein>
    <recommendedName>
        <fullName evidence="3 9">Diaminopimelate epimerase</fullName>
        <shortName evidence="9">DAP epimerase</shortName>
        <ecNumber evidence="3 9">5.1.1.7</ecNumber>
    </recommendedName>
    <alternativeName>
        <fullName evidence="9">PLP-independent amino acid racemase</fullName>
    </alternativeName>
</protein>
<dbReference type="SUPFAM" id="SSF54506">
    <property type="entry name" value="Diaminopimelate epimerase-like"/>
    <property type="match status" value="2"/>
</dbReference>
<feature type="site" description="Could be important to modulate the pK values of the two catalytic cysteine residues" evidence="9">
    <location>
        <position position="162"/>
    </location>
</feature>
<reference evidence="11" key="2">
    <citation type="journal article" date="2021" name="PeerJ">
        <title>Extensive microbial diversity within the chicken gut microbiome revealed by metagenomics and culture.</title>
        <authorList>
            <person name="Gilroy R."/>
            <person name="Ravi A."/>
            <person name="Getino M."/>
            <person name="Pursley I."/>
            <person name="Horton D.L."/>
            <person name="Alikhan N.F."/>
            <person name="Baker D."/>
            <person name="Gharbi K."/>
            <person name="Hall N."/>
            <person name="Watson M."/>
            <person name="Adriaenssens E.M."/>
            <person name="Foster-Nyarko E."/>
            <person name="Jarju S."/>
            <person name="Secka A."/>
            <person name="Antonio M."/>
            <person name="Oren A."/>
            <person name="Chaudhuri R.R."/>
            <person name="La Ragione R."/>
            <person name="Hildebrand F."/>
            <person name="Pallen M.J."/>
        </authorList>
    </citation>
    <scope>NUCLEOTIDE SEQUENCE</scope>
    <source>
        <strain evidence="11">ChiSjej4B22-9803</strain>
    </source>
</reference>
<name>A0A9D1S663_9FIRM</name>
<comment type="catalytic activity">
    <reaction evidence="8 9">
        <text>(2S,6S)-2,6-diaminopimelate = meso-2,6-diaminopimelate</text>
        <dbReference type="Rhea" id="RHEA:15393"/>
        <dbReference type="ChEBI" id="CHEBI:57609"/>
        <dbReference type="ChEBI" id="CHEBI:57791"/>
        <dbReference type="EC" id="5.1.1.7"/>
    </reaction>
</comment>
<evidence type="ECO:0000313" key="12">
    <source>
        <dbReference type="Proteomes" id="UP000824111"/>
    </source>
</evidence>
<dbReference type="EMBL" id="DVND01000032">
    <property type="protein sequence ID" value="HIU47992.1"/>
    <property type="molecule type" value="Genomic_DNA"/>
</dbReference>
<keyword evidence="4 9" id="KW-0963">Cytoplasm</keyword>
<comment type="subcellular location">
    <subcellularLocation>
        <location evidence="9">Cytoplasm</location>
    </subcellularLocation>
</comment>
<keyword evidence="7 9" id="KW-0413">Isomerase</keyword>
<organism evidence="11 12">
    <name type="scientific">Candidatus Avimonoglobus intestinipullorum</name>
    <dbReference type="NCBI Taxonomy" id="2840699"/>
    <lineage>
        <taxon>Bacteria</taxon>
        <taxon>Bacillati</taxon>
        <taxon>Bacillota</taxon>
        <taxon>Clostridia</taxon>
        <taxon>Eubacteriales</taxon>
        <taxon>Candidatus Avimonoglobus</taxon>
    </lineage>
</organism>
<feature type="binding site" evidence="9">
    <location>
        <position position="11"/>
    </location>
    <ligand>
        <name>substrate</name>
    </ligand>
</feature>
<feature type="binding site" evidence="9">
    <location>
        <position position="62"/>
    </location>
    <ligand>
        <name>substrate</name>
    </ligand>
</feature>
<dbReference type="EC" id="5.1.1.7" evidence="3 9"/>
<feature type="binding site" evidence="9">
    <location>
        <begin position="72"/>
        <end position="73"/>
    </location>
    <ligand>
        <name>substrate</name>
    </ligand>
</feature>
<dbReference type="Pfam" id="PF01678">
    <property type="entry name" value="DAP_epimerase"/>
    <property type="match status" value="2"/>
</dbReference>
<dbReference type="GO" id="GO:0009089">
    <property type="term" value="P:lysine biosynthetic process via diaminopimelate"/>
    <property type="evidence" value="ECO:0007669"/>
    <property type="project" value="UniProtKB-UniRule"/>
</dbReference>
<accession>A0A9D1S663</accession>
<evidence type="ECO:0000256" key="10">
    <source>
        <dbReference type="PROSITE-ProRule" id="PRU10125"/>
    </source>
</evidence>
<dbReference type="Proteomes" id="UP000824111">
    <property type="component" value="Unassembled WGS sequence"/>
</dbReference>